<protein>
    <submittedName>
        <fullName evidence="5">Related to importin subunit alpha-2-Schizosaccharomyces pombe</fullName>
    </submittedName>
</protein>
<dbReference type="Proteomes" id="UP000007148">
    <property type="component" value="Unassembled WGS sequence"/>
</dbReference>
<dbReference type="Pfam" id="PF00514">
    <property type="entry name" value="Arm"/>
    <property type="match status" value="1"/>
</dbReference>
<evidence type="ECO:0000256" key="1">
    <source>
        <dbReference type="ARBA" id="ARBA00010394"/>
    </source>
</evidence>
<dbReference type="GO" id="GO:0015031">
    <property type="term" value="P:protein transport"/>
    <property type="evidence" value="ECO:0007669"/>
    <property type="project" value="UniProtKB-KW"/>
</dbReference>
<keyword evidence="2" id="KW-0813">Transport</keyword>
<dbReference type="InterPro" id="IPR011989">
    <property type="entry name" value="ARM-like"/>
</dbReference>
<dbReference type="eggNOG" id="KOG0166">
    <property type="taxonomic scope" value="Eukaryota"/>
</dbReference>
<comment type="caution">
    <text evidence="5">The sequence shown here is derived from an EMBL/GenBank/DDBJ whole genome shotgun (WGS) entry which is preliminary data.</text>
</comment>
<dbReference type="InParanoid" id="G4TX97"/>
<name>G4TX97_SERID</name>
<evidence type="ECO:0000256" key="2">
    <source>
        <dbReference type="ARBA" id="ARBA00022448"/>
    </source>
</evidence>
<evidence type="ECO:0000313" key="6">
    <source>
        <dbReference type="Proteomes" id="UP000007148"/>
    </source>
</evidence>
<sequence>MAFKFEFGSRRFIRDGPRPEDITVFFSDVLSTDSFLQINAADNIVKWLQNADPMLINDALDLLVTRGVVKKFVEFFRSDDVNLQDKASIVFGFLACGDTRHATIAYNSGIVPACIERLSSPDPEVRVKSAWILGNLAADDVECADALVGLGVLNIMVEQTSVMIGTNEMQTYITYATMLLWAINHFLKSAQDLPTALVLRIQELLCTIIMSNVEDTILEECCFGLATILQINSEAGALFGNDKICGRLVRLLERGSNVNIQKAALQLVGALTAKSEEHTTRLLNNNLLSALSDLVEHQLGEDACWVISNIIAESVEHLNLIVYHPKILPTVVRLLKVDASGFDEDEFGGRSRESCAILANIINKGQVEAIRHTVALGGLSGLCVALRYSIESDILVLILDALWKLILFGEHDPIEIDGAPVNLYLKLFESSGGFEGLARLENRKDRPVAEAAQQMLALIDEIMNPPMTVDNEAEMTEDTPANGYPPIASHGGPEDSKGEEPNQGGVT</sequence>
<evidence type="ECO:0000256" key="4">
    <source>
        <dbReference type="SAM" id="MobiDB-lite"/>
    </source>
</evidence>
<dbReference type="STRING" id="1109443.G4TX97"/>
<dbReference type="InterPro" id="IPR000225">
    <property type="entry name" value="Armadillo"/>
</dbReference>
<proteinExistence type="inferred from homology"/>
<dbReference type="OrthoDB" id="3225763at2759"/>
<dbReference type="SMART" id="SM00185">
    <property type="entry name" value="ARM"/>
    <property type="match status" value="4"/>
</dbReference>
<dbReference type="AlphaFoldDB" id="G4TX97"/>
<comment type="similarity">
    <text evidence="1">Belongs to the importin alpha family.</text>
</comment>
<gene>
    <name evidence="5" type="ORF">PIIN_09936</name>
</gene>
<feature type="region of interest" description="Disordered" evidence="4">
    <location>
        <begin position="469"/>
        <end position="507"/>
    </location>
</feature>
<dbReference type="EMBL" id="CAFZ01000559">
    <property type="protein sequence ID" value="CCA75940.1"/>
    <property type="molecule type" value="Genomic_DNA"/>
</dbReference>
<dbReference type="PANTHER" id="PTHR23316">
    <property type="entry name" value="IMPORTIN ALPHA"/>
    <property type="match status" value="1"/>
</dbReference>
<organism evidence="5 6">
    <name type="scientific">Serendipita indica (strain DSM 11827)</name>
    <name type="common">Root endophyte fungus</name>
    <name type="synonym">Piriformospora indica</name>
    <dbReference type="NCBI Taxonomy" id="1109443"/>
    <lineage>
        <taxon>Eukaryota</taxon>
        <taxon>Fungi</taxon>
        <taxon>Dikarya</taxon>
        <taxon>Basidiomycota</taxon>
        <taxon>Agaricomycotina</taxon>
        <taxon>Agaricomycetes</taxon>
        <taxon>Sebacinales</taxon>
        <taxon>Serendipitaceae</taxon>
        <taxon>Serendipita</taxon>
    </lineage>
</organism>
<dbReference type="HOGENOM" id="CLU_536563_0_0_1"/>
<keyword evidence="6" id="KW-1185">Reference proteome</keyword>
<keyword evidence="3" id="KW-0653">Protein transport</keyword>
<evidence type="ECO:0000313" key="5">
    <source>
        <dbReference type="EMBL" id="CCA75940.1"/>
    </source>
</evidence>
<reference evidence="5 6" key="1">
    <citation type="journal article" date="2011" name="PLoS Pathog.">
        <title>Endophytic Life Strategies Decoded by Genome and Transcriptome Analyses of the Mutualistic Root Symbiont Piriformospora indica.</title>
        <authorList>
            <person name="Zuccaro A."/>
            <person name="Lahrmann U."/>
            <person name="Guldener U."/>
            <person name="Langen G."/>
            <person name="Pfiffi S."/>
            <person name="Biedenkopf D."/>
            <person name="Wong P."/>
            <person name="Samans B."/>
            <person name="Grimm C."/>
            <person name="Basiewicz M."/>
            <person name="Murat C."/>
            <person name="Martin F."/>
            <person name="Kogel K.H."/>
        </authorList>
    </citation>
    <scope>NUCLEOTIDE SEQUENCE [LARGE SCALE GENOMIC DNA]</scope>
    <source>
        <strain evidence="5 6">DSM 11827</strain>
    </source>
</reference>
<dbReference type="Gene3D" id="1.25.10.10">
    <property type="entry name" value="Leucine-rich Repeat Variant"/>
    <property type="match status" value="1"/>
</dbReference>
<evidence type="ECO:0000256" key="3">
    <source>
        <dbReference type="ARBA" id="ARBA00022927"/>
    </source>
</evidence>
<dbReference type="SUPFAM" id="SSF48371">
    <property type="entry name" value="ARM repeat"/>
    <property type="match status" value="1"/>
</dbReference>
<dbReference type="InterPro" id="IPR016024">
    <property type="entry name" value="ARM-type_fold"/>
</dbReference>
<accession>G4TX97</accession>